<keyword evidence="8" id="KW-0472">Membrane</keyword>
<evidence type="ECO:0000256" key="8">
    <source>
        <dbReference type="ARBA" id="ARBA00023136"/>
    </source>
</evidence>
<dbReference type="AlphaFoldDB" id="A0A2T7NYJ8"/>
<feature type="signal peptide" evidence="10">
    <location>
        <begin position="1"/>
        <end position="22"/>
    </location>
</feature>
<feature type="chain" id="PRO_5015768200" description="Galactose-3-O-sulfotransferase 2-like" evidence="10">
    <location>
        <begin position="23"/>
        <end position="410"/>
    </location>
</feature>
<dbReference type="GO" id="GO:0001733">
    <property type="term" value="F:galactosylceramide sulfotransferase activity"/>
    <property type="evidence" value="ECO:0007669"/>
    <property type="project" value="InterPro"/>
</dbReference>
<dbReference type="SUPFAM" id="SSF52540">
    <property type="entry name" value="P-loop containing nucleoside triphosphate hydrolases"/>
    <property type="match status" value="1"/>
</dbReference>
<evidence type="ECO:0000256" key="2">
    <source>
        <dbReference type="ARBA" id="ARBA00008124"/>
    </source>
</evidence>
<keyword evidence="5" id="KW-0735">Signal-anchor</keyword>
<evidence type="ECO:0000256" key="9">
    <source>
        <dbReference type="ARBA" id="ARBA00023180"/>
    </source>
</evidence>
<organism evidence="11 12">
    <name type="scientific">Pomacea canaliculata</name>
    <name type="common">Golden apple snail</name>
    <dbReference type="NCBI Taxonomy" id="400727"/>
    <lineage>
        <taxon>Eukaryota</taxon>
        <taxon>Metazoa</taxon>
        <taxon>Spiralia</taxon>
        <taxon>Lophotrochozoa</taxon>
        <taxon>Mollusca</taxon>
        <taxon>Gastropoda</taxon>
        <taxon>Caenogastropoda</taxon>
        <taxon>Architaenioglossa</taxon>
        <taxon>Ampullarioidea</taxon>
        <taxon>Ampullariidae</taxon>
        <taxon>Pomacea</taxon>
    </lineage>
</organism>
<dbReference type="PANTHER" id="PTHR14647">
    <property type="entry name" value="GALACTOSE-3-O-SULFOTRANSFERASE"/>
    <property type="match status" value="1"/>
</dbReference>
<dbReference type="GO" id="GO:0000139">
    <property type="term" value="C:Golgi membrane"/>
    <property type="evidence" value="ECO:0007669"/>
    <property type="project" value="UniProtKB-SubCell"/>
</dbReference>
<evidence type="ECO:0000256" key="1">
    <source>
        <dbReference type="ARBA" id="ARBA00004323"/>
    </source>
</evidence>
<gene>
    <name evidence="11" type="ORF">C0Q70_13920</name>
</gene>
<evidence type="ECO:0000313" key="12">
    <source>
        <dbReference type="Proteomes" id="UP000245119"/>
    </source>
</evidence>
<keyword evidence="12" id="KW-1185">Reference proteome</keyword>
<dbReference type="GO" id="GO:0009247">
    <property type="term" value="P:glycolipid biosynthetic process"/>
    <property type="evidence" value="ECO:0007669"/>
    <property type="project" value="InterPro"/>
</dbReference>
<dbReference type="Gene3D" id="3.40.50.300">
    <property type="entry name" value="P-loop containing nucleotide triphosphate hydrolases"/>
    <property type="match status" value="1"/>
</dbReference>
<dbReference type="InterPro" id="IPR027417">
    <property type="entry name" value="P-loop_NTPase"/>
</dbReference>
<evidence type="ECO:0000256" key="5">
    <source>
        <dbReference type="ARBA" id="ARBA00022968"/>
    </source>
</evidence>
<comment type="similarity">
    <text evidence="2">Belongs to the galactose-3-O-sulfotransferase family.</text>
</comment>
<reference evidence="11 12" key="1">
    <citation type="submission" date="2018-04" db="EMBL/GenBank/DDBJ databases">
        <title>The genome of golden apple snail Pomacea canaliculata provides insight into stress tolerance and invasive adaptation.</title>
        <authorList>
            <person name="Liu C."/>
            <person name="Liu B."/>
            <person name="Ren Y."/>
            <person name="Zhang Y."/>
            <person name="Wang H."/>
            <person name="Li S."/>
            <person name="Jiang F."/>
            <person name="Yin L."/>
            <person name="Zhang G."/>
            <person name="Qian W."/>
            <person name="Fan W."/>
        </authorList>
    </citation>
    <scope>NUCLEOTIDE SEQUENCE [LARGE SCALE GENOMIC DNA]</scope>
    <source>
        <strain evidence="11">SZHN2017</strain>
        <tissue evidence="11">Muscle</tissue>
    </source>
</reference>
<keyword evidence="4" id="KW-0812">Transmembrane</keyword>
<proteinExistence type="inferred from homology"/>
<name>A0A2T7NYJ8_POMCA</name>
<dbReference type="Proteomes" id="UP000245119">
    <property type="component" value="Linkage Group LG8"/>
</dbReference>
<evidence type="ECO:0000256" key="4">
    <source>
        <dbReference type="ARBA" id="ARBA00022692"/>
    </source>
</evidence>
<keyword evidence="7" id="KW-0333">Golgi apparatus</keyword>
<keyword evidence="10" id="KW-0732">Signal</keyword>
<dbReference type="EMBL" id="PZQS01000008">
    <property type="protein sequence ID" value="PVD26250.1"/>
    <property type="molecule type" value="Genomic_DNA"/>
</dbReference>
<evidence type="ECO:0000256" key="6">
    <source>
        <dbReference type="ARBA" id="ARBA00022989"/>
    </source>
</evidence>
<dbReference type="InterPro" id="IPR009729">
    <property type="entry name" value="Gal-3-0_sulfotransfrase"/>
</dbReference>
<protein>
    <recommendedName>
        <fullName evidence="13">Galactose-3-O-sulfotransferase 2-like</fullName>
    </recommendedName>
</protein>
<comment type="caution">
    <text evidence="11">The sequence shown here is derived from an EMBL/GenBank/DDBJ whole genome shotgun (WGS) entry which is preliminary data.</text>
</comment>
<sequence length="410" mass="47272">MRTVFFAAFLSILYINSNYLRAHWSSRSSGMGPESYSEDLPADFRSRPPHQGARTCRPRSNFVFIKCMKCATETMASVLRRYTYQRNLSAVLPVKWRLYLGWPYPMTSDDFRPSRRGYNTLIDHAIYNSSSMRALMPPDTVFITMIREPFKHFVSVLNYFDVFSISNTRVQQGIAAVRDYLRHIEEYDAVYKSAQAAPDRICIPDDFSITKNLLSHCLGMPTGFPLGMANITGNSEAVEQYIQDLDAEFSLVMIMEYFDESLVLLRRLMCWDTKDILYHTANVGSYQKNFTVADLSSEEASVHRNWCQVDIRLYEHFNRSFWKKIRQQGADFVQEVVYFKQVLQAVKSFCDKKASPIEFPESRWSPAFHVSAEECRQIFCDPHDLLVEAKGLGTASLPAFGFAQNLWEGS</sequence>
<evidence type="ECO:0008006" key="13">
    <source>
        <dbReference type="Google" id="ProtNLM"/>
    </source>
</evidence>
<evidence type="ECO:0000256" key="10">
    <source>
        <dbReference type="SAM" id="SignalP"/>
    </source>
</evidence>
<evidence type="ECO:0000313" key="11">
    <source>
        <dbReference type="EMBL" id="PVD26250.1"/>
    </source>
</evidence>
<dbReference type="OrthoDB" id="514299at2759"/>
<dbReference type="PANTHER" id="PTHR14647:SF87">
    <property type="entry name" value="PUTATIVE-RELATED"/>
    <property type="match status" value="1"/>
</dbReference>
<keyword evidence="6" id="KW-1133">Transmembrane helix</keyword>
<dbReference type="Pfam" id="PF06990">
    <property type="entry name" value="Gal-3-0_sulfotr"/>
    <property type="match status" value="1"/>
</dbReference>
<keyword evidence="3" id="KW-0808">Transferase</keyword>
<accession>A0A2T7NYJ8</accession>
<evidence type="ECO:0000256" key="3">
    <source>
        <dbReference type="ARBA" id="ARBA00022679"/>
    </source>
</evidence>
<evidence type="ECO:0000256" key="7">
    <source>
        <dbReference type="ARBA" id="ARBA00023034"/>
    </source>
</evidence>
<keyword evidence="9" id="KW-0325">Glycoprotein</keyword>
<comment type="subcellular location">
    <subcellularLocation>
        <location evidence="1">Golgi apparatus membrane</location>
        <topology evidence="1">Single-pass type II membrane protein</topology>
    </subcellularLocation>
</comment>